<feature type="domain" description="DUF4873" evidence="2">
    <location>
        <begin position="140"/>
        <end position="226"/>
    </location>
</feature>
<gene>
    <name evidence="3" type="ORF">N4S67_03235</name>
</gene>
<dbReference type="SUPFAM" id="SSF51905">
    <property type="entry name" value="FAD/NAD(P)-binding domain"/>
    <property type="match status" value="1"/>
</dbReference>
<organism evidence="3 4">
    <name type="scientific">Mycobacterium deserti</name>
    <dbReference type="NCBI Taxonomy" id="2978347"/>
    <lineage>
        <taxon>Bacteria</taxon>
        <taxon>Bacillati</taxon>
        <taxon>Actinomycetota</taxon>
        <taxon>Actinomycetes</taxon>
        <taxon>Mycobacteriales</taxon>
        <taxon>Mycobacteriaceae</taxon>
        <taxon>Mycobacterium</taxon>
    </lineage>
</organism>
<dbReference type="EMBL" id="JAODWD010000001">
    <property type="protein sequence ID" value="MCT7657431.1"/>
    <property type="molecule type" value="Genomic_DNA"/>
</dbReference>
<dbReference type="Proteomes" id="UP001206639">
    <property type="component" value="Unassembled WGS sequence"/>
</dbReference>
<accession>A0ABT2M676</accession>
<keyword evidence="4" id="KW-1185">Reference proteome</keyword>
<protein>
    <submittedName>
        <fullName evidence="3">DUF4873 domain-containing protein</fullName>
    </submittedName>
</protein>
<reference evidence="4" key="1">
    <citation type="submission" date="2023-07" db="EMBL/GenBank/DDBJ databases">
        <authorList>
            <person name="Deng Y."/>
            <person name="Zhang Y.-Q."/>
        </authorList>
    </citation>
    <scope>NUCLEOTIDE SEQUENCE [LARGE SCALE GENOMIC DNA]</scope>
    <source>
        <strain evidence="4">CPCC 205710</strain>
    </source>
</reference>
<sequence>MTDDVLLVDEEIVDAAFDESTHTWTVRTRNQTQQARIVIAANGQLPETPVKDNVELTPFLGVAVHGVPNYFILTGPDSAQQKRYIGECLERMRRRGSSRIEVRYSTQRSCNERATQTNWRRMRDKISSDFDFGSIGGLDDEVYDGQATLHIADGEAVSRVRLTGRIDPIDGRYHWQGTVLGSLPHTAKLPQRVALTIGGRTAEARLTERTPQGGYSVVGVGTPPYERPATVSTTTATTREISSG</sequence>
<evidence type="ECO:0000313" key="4">
    <source>
        <dbReference type="Proteomes" id="UP001206639"/>
    </source>
</evidence>
<dbReference type="Gene3D" id="3.50.50.60">
    <property type="entry name" value="FAD/NAD(P)-binding domain"/>
    <property type="match status" value="1"/>
</dbReference>
<dbReference type="Pfam" id="PF16170">
    <property type="entry name" value="DUF4873"/>
    <property type="match status" value="1"/>
</dbReference>
<comment type="caution">
    <text evidence="3">The sequence shown here is derived from an EMBL/GenBank/DDBJ whole genome shotgun (WGS) entry which is preliminary data.</text>
</comment>
<proteinExistence type="predicted"/>
<feature type="region of interest" description="Disordered" evidence="1">
    <location>
        <begin position="213"/>
        <end position="244"/>
    </location>
</feature>
<evidence type="ECO:0000259" key="2">
    <source>
        <dbReference type="Pfam" id="PF16170"/>
    </source>
</evidence>
<evidence type="ECO:0000256" key="1">
    <source>
        <dbReference type="SAM" id="MobiDB-lite"/>
    </source>
</evidence>
<dbReference type="RefSeq" id="WP_260991480.1">
    <property type="nucleotide sequence ID" value="NZ_JAODWD010000001.1"/>
</dbReference>
<dbReference type="InterPro" id="IPR036188">
    <property type="entry name" value="FAD/NAD-bd_sf"/>
</dbReference>
<feature type="compositionally biased region" description="Low complexity" evidence="1">
    <location>
        <begin position="229"/>
        <end position="238"/>
    </location>
</feature>
<name>A0ABT2M676_9MYCO</name>
<dbReference type="InterPro" id="IPR032371">
    <property type="entry name" value="DUF4873"/>
</dbReference>
<evidence type="ECO:0000313" key="3">
    <source>
        <dbReference type="EMBL" id="MCT7657431.1"/>
    </source>
</evidence>